<dbReference type="Proteomes" id="UP000000270">
    <property type="component" value="Chromosome"/>
</dbReference>
<dbReference type="Gene3D" id="3.40.50.2300">
    <property type="match status" value="1"/>
</dbReference>
<dbReference type="KEGG" id="azc:AZC_0972"/>
<dbReference type="InterPro" id="IPR001789">
    <property type="entry name" value="Sig_transdc_resp-reg_receiver"/>
</dbReference>
<feature type="modified residue" description="4-aspartylphosphate" evidence="1">
    <location>
        <position position="59"/>
    </location>
</feature>
<dbReference type="AlphaFoldDB" id="A8HUQ6"/>
<dbReference type="STRING" id="438753.AZC_0972"/>
<dbReference type="InterPro" id="IPR011006">
    <property type="entry name" value="CheY-like_superfamily"/>
</dbReference>
<keyword evidence="4" id="KW-1185">Reference proteome</keyword>
<dbReference type="Pfam" id="PF00072">
    <property type="entry name" value="Response_reg"/>
    <property type="match status" value="1"/>
</dbReference>
<reference evidence="4" key="2">
    <citation type="submission" date="2007-04" db="EMBL/GenBank/DDBJ databases">
        <title>Complete genome sequence of the nitrogen-fixing bacterium Azorhizobium caulinodans ORS571.</title>
        <authorList>
            <person name="Lee K.B."/>
            <person name="Backer P.D."/>
            <person name="Aono T."/>
            <person name="Liu C.T."/>
            <person name="Suzuki S."/>
            <person name="Suzuki T."/>
            <person name="Kaneko T."/>
            <person name="Yamada M."/>
            <person name="Tabata S."/>
            <person name="Kupfer D.M."/>
            <person name="Najar F.Z."/>
            <person name="Wiley G.B."/>
            <person name="Roe B."/>
            <person name="Binnewies T."/>
            <person name="Ussery D."/>
            <person name="Vereecke D."/>
            <person name="Gevers D."/>
            <person name="Holsters M."/>
            <person name="Oyaizu H."/>
        </authorList>
    </citation>
    <scope>NUCLEOTIDE SEQUENCE [LARGE SCALE GENOMIC DNA]</scope>
    <source>
        <strain evidence="4">ATCC 43989 / DSM 5975 / JCM 20966 / LMG 6465 / NBRC 14845 / NCIMB 13405 / ORS 571</strain>
    </source>
</reference>
<reference evidence="3 4" key="3">
    <citation type="journal article" date="2008" name="BMC Genomics">
        <title>The genome of the versatile nitrogen fixer Azorhizobium caulinodans ORS571.</title>
        <authorList>
            <person name="Lee KB."/>
            <person name="Backer P.D."/>
            <person name="Aono T."/>
            <person name="Liu CT."/>
            <person name="Suzuki S."/>
            <person name="Suzuki T."/>
            <person name="Kaneko T."/>
            <person name="Yamada M."/>
            <person name="Tabata S."/>
            <person name="Kupfer D.M."/>
            <person name="Najar F.Z."/>
            <person name="Wiley G.B."/>
            <person name="Roe B."/>
            <person name="Binnewies T.T."/>
            <person name="Ussery D.W."/>
            <person name="D'Haeze W."/>
            <person name="Herder J.D."/>
            <person name="Gevers D."/>
            <person name="Vereecke D."/>
            <person name="Holsters M."/>
            <person name="Oyaizu H."/>
        </authorList>
    </citation>
    <scope>NUCLEOTIDE SEQUENCE [LARGE SCALE GENOMIC DNA]</scope>
    <source>
        <strain evidence="4">ATCC 43989 / DSM 5975 / JCM 20966 / LMG 6465 / NBRC 14845 / NCIMB 13405 / ORS 571</strain>
    </source>
</reference>
<feature type="domain" description="Response regulatory" evidence="2">
    <location>
        <begin position="8"/>
        <end position="124"/>
    </location>
</feature>
<organism evidence="3 4">
    <name type="scientific">Azorhizobium caulinodans (strain ATCC 43989 / DSM 5975 / JCM 20966 / LMG 6465 / NBRC 14845 / NCIMB 13405 / ORS 571)</name>
    <dbReference type="NCBI Taxonomy" id="438753"/>
    <lineage>
        <taxon>Bacteria</taxon>
        <taxon>Pseudomonadati</taxon>
        <taxon>Pseudomonadota</taxon>
        <taxon>Alphaproteobacteria</taxon>
        <taxon>Hyphomicrobiales</taxon>
        <taxon>Xanthobacteraceae</taxon>
        <taxon>Azorhizobium</taxon>
    </lineage>
</organism>
<dbReference type="eggNOG" id="COG0784">
    <property type="taxonomic scope" value="Bacteria"/>
</dbReference>
<evidence type="ECO:0000313" key="3">
    <source>
        <dbReference type="EMBL" id="BAF86970.1"/>
    </source>
</evidence>
<dbReference type="HOGENOM" id="CLU_000445_69_8_5"/>
<accession>A8HUQ6</accession>
<gene>
    <name evidence="3" type="ordered locus">AZC_0972</name>
</gene>
<name>A8HUQ6_AZOC5</name>
<reference evidence="3 4" key="6">
    <citation type="journal article" date="2011" name="Appl. Environ. Microbiol.">
        <title>Involvement of the azorhizobial chromosome partition gene (parA) in the onset of bacteroid differentiation during Sesbania rostrata stem nodule development.</title>
        <authorList>
            <person name="Liu CT."/>
            <person name="Lee KB."/>
            <person name="Wang YS."/>
            <person name="Peng MH."/>
            <person name="Lee KT."/>
            <person name="Suzuki S."/>
            <person name="Suzuki T."/>
            <person name="Oyaizu H."/>
        </authorList>
    </citation>
    <scope>NUCLEOTIDE SEQUENCE [LARGE SCALE GENOMIC DNA]</scope>
    <source>
        <strain evidence="4">ATCC 43989 / DSM 5975 / JCM 20966 / LMG 6465 / NBRC 14845 / NCIMB 13405 / ORS 571</strain>
    </source>
</reference>
<reference evidence="3 4" key="1">
    <citation type="journal article" date="2007" name="Appl. Environ. Microbiol.">
        <title>Rhizobial factors required for stem nodule maturation and maintenance in Sesbania rostrata-Azorhizobium caulinodans ORS571 symbiosis.</title>
        <authorList>
            <person name="Suzuki S."/>
            <person name="Aono T."/>
            <person name="Lee KB."/>
            <person name="Suzuki T."/>
            <person name="Liu CT."/>
            <person name="Miwa H."/>
            <person name="Wakao S."/>
            <person name="Iki T."/>
            <person name="Oyaizu H."/>
        </authorList>
    </citation>
    <scope>NUCLEOTIDE SEQUENCE [LARGE SCALE GENOMIC DNA]</scope>
    <source>
        <strain evidence="4">ATCC 43989 / DSM 5975 / JCM 20966 / LMG 6465 / NBRC 14845 / NCIMB 13405 / ORS 571</strain>
    </source>
</reference>
<evidence type="ECO:0000259" key="2">
    <source>
        <dbReference type="PROSITE" id="PS50110"/>
    </source>
</evidence>
<reference evidence="3 4" key="5">
    <citation type="journal article" date="2010" name="Appl. Environ. Microbiol.">
        <title>phrR-like gene praR of Azorhizobium caulinodans ORS571 is essential for symbiosis with Sesbania rostrata and is involved in expression of reb genes.</title>
        <authorList>
            <person name="Akiba N."/>
            <person name="Aono T."/>
            <person name="Toyazaki H."/>
            <person name="Sato S."/>
            <person name="Oyaizu H."/>
        </authorList>
    </citation>
    <scope>NUCLEOTIDE SEQUENCE [LARGE SCALE GENOMIC DNA]</scope>
    <source>
        <strain evidence="4">ATCC 43989 / DSM 5975 / JCM 20966 / LMG 6465 / NBRC 14845 / NCIMB 13405 / ORS 571</strain>
    </source>
</reference>
<dbReference type="GO" id="GO:0000160">
    <property type="term" value="P:phosphorelay signal transduction system"/>
    <property type="evidence" value="ECO:0007669"/>
    <property type="project" value="InterPro"/>
</dbReference>
<protein>
    <submittedName>
        <fullName evidence="3">Response regulator receiver</fullName>
    </submittedName>
</protein>
<dbReference type="SUPFAM" id="SSF52172">
    <property type="entry name" value="CheY-like"/>
    <property type="match status" value="1"/>
</dbReference>
<keyword evidence="1" id="KW-0597">Phosphoprotein</keyword>
<evidence type="ECO:0000256" key="1">
    <source>
        <dbReference type="PROSITE-ProRule" id="PRU00169"/>
    </source>
</evidence>
<dbReference type="PROSITE" id="PS50110">
    <property type="entry name" value="RESPONSE_REGULATORY"/>
    <property type="match status" value="1"/>
</dbReference>
<evidence type="ECO:0000313" key="4">
    <source>
        <dbReference type="Proteomes" id="UP000000270"/>
    </source>
</evidence>
<sequence length="131" mass="14343">MIPESQPSIMVIDADVLVRHVLAEYLRTCGYRVIEAASTDEAAAFMYEAGLTLEAVITDAQAPGALGGFAFARWMREAHPEVDVILSGTPEKSADEAANLCDQGPHLARPYEPQSALDYIRRLRAARTRII</sequence>
<dbReference type="SMART" id="SM00448">
    <property type="entry name" value="REC"/>
    <property type="match status" value="1"/>
</dbReference>
<proteinExistence type="predicted"/>
<reference evidence="3 4" key="4">
    <citation type="journal article" date="2009" name="Appl. Environ. Microbiol.">
        <title>Comparative genome-wide transcriptional profiling of Azorhizobium caulinodans ORS571 grown under free-living and symbiotic conditions.</title>
        <authorList>
            <person name="Tsukada S."/>
            <person name="Aono T."/>
            <person name="Akiba N."/>
            <person name="Lee KB."/>
            <person name="Liu CT."/>
            <person name="Toyazaki H."/>
            <person name="Oyaizu H."/>
        </authorList>
    </citation>
    <scope>NUCLEOTIDE SEQUENCE [LARGE SCALE GENOMIC DNA]</scope>
    <source>
        <strain evidence="4">ATCC 43989 / DSM 5975 / JCM 20966 / LMG 6465 / NBRC 14845 / NCIMB 13405 / ORS 571</strain>
    </source>
</reference>
<dbReference type="EMBL" id="AP009384">
    <property type="protein sequence ID" value="BAF86970.1"/>
    <property type="molecule type" value="Genomic_DNA"/>
</dbReference>